<organism evidence="15">
    <name type="scientific">Neodiprion lecontei</name>
    <name type="common">Redheaded pine sawfly</name>
    <dbReference type="NCBI Taxonomy" id="441921"/>
    <lineage>
        <taxon>Eukaryota</taxon>
        <taxon>Metazoa</taxon>
        <taxon>Ecdysozoa</taxon>
        <taxon>Arthropoda</taxon>
        <taxon>Hexapoda</taxon>
        <taxon>Insecta</taxon>
        <taxon>Pterygota</taxon>
        <taxon>Neoptera</taxon>
        <taxon>Endopterygota</taxon>
        <taxon>Hymenoptera</taxon>
        <taxon>Tenthredinoidea</taxon>
        <taxon>Diprionidae</taxon>
        <taxon>Diprioninae</taxon>
        <taxon>Neodiprion</taxon>
    </lineage>
</organism>
<dbReference type="GO" id="GO:0043565">
    <property type="term" value="F:sequence-specific DNA binding"/>
    <property type="evidence" value="ECO:0007669"/>
    <property type="project" value="InterPro"/>
</dbReference>
<keyword evidence="10" id="KW-0539">Nucleus</keyword>
<keyword evidence="7" id="KW-0175">Coiled coil</keyword>
<keyword evidence="8 12" id="KW-0238">DNA-binding</keyword>
<evidence type="ECO:0000313" key="14">
    <source>
        <dbReference type="Proteomes" id="UP000829291"/>
    </source>
</evidence>
<dbReference type="AlphaFoldDB" id="A0A6J0BV57"/>
<evidence type="ECO:0000313" key="15">
    <source>
        <dbReference type="RefSeq" id="XP_015517928.2"/>
    </source>
</evidence>
<keyword evidence="6" id="KW-0805">Transcription regulation</keyword>
<dbReference type="InterPro" id="IPR038441">
    <property type="entry name" value="THAP_Znf_sf"/>
</dbReference>
<evidence type="ECO:0000256" key="3">
    <source>
        <dbReference type="ARBA" id="ARBA00022723"/>
    </source>
</evidence>
<evidence type="ECO:0000256" key="2">
    <source>
        <dbReference type="ARBA" id="ARBA00006177"/>
    </source>
</evidence>
<name>A0A6J0BV57_NEOLC</name>
<gene>
    <name evidence="15" type="primary">LOC107222906</name>
</gene>
<protein>
    <submittedName>
        <fullName evidence="15">Uncharacterized protein LOC107222906 isoform X1</fullName>
    </submittedName>
</protein>
<keyword evidence="3" id="KW-0479">Metal-binding</keyword>
<comment type="subcellular location">
    <subcellularLocation>
        <location evidence="1">Nucleus</location>
        <location evidence="1">Nucleoplasm</location>
    </subcellularLocation>
</comment>
<dbReference type="Proteomes" id="UP000829291">
    <property type="component" value="Chromosome 7"/>
</dbReference>
<dbReference type="GO" id="GO:0008270">
    <property type="term" value="F:zinc ion binding"/>
    <property type="evidence" value="ECO:0007669"/>
    <property type="project" value="UniProtKB-KW"/>
</dbReference>
<accession>A0A6J0BV57</accession>
<dbReference type="KEGG" id="nlo:107222906"/>
<dbReference type="InParanoid" id="A0A6J0BV57"/>
<keyword evidence="11" id="KW-0131">Cell cycle</keyword>
<evidence type="ECO:0000256" key="5">
    <source>
        <dbReference type="ARBA" id="ARBA00022833"/>
    </source>
</evidence>
<keyword evidence="9" id="KW-0804">Transcription</keyword>
<evidence type="ECO:0000256" key="4">
    <source>
        <dbReference type="ARBA" id="ARBA00022771"/>
    </source>
</evidence>
<dbReference type="RefSeq" id="XP_015517928.2">
    <property type="nucleotide sequence ID" value="XM_015662442.2"/>
</dbReference>
<dbReference type="SMART" id="SM00980">
    <property type="entry name" value="THAP"/>
    <property type="match status" value="1"/>
</dbReference>
<dbReference type="OrthoDB" id="7591509at2759"/>
<dbReference type="PANTHER" id="PTHR46600:SF1">
    <property type="entry name" value="THAP DOMAIN-CONTAINING PROTEIN 1"/>
    <property type="match status" value="1"/>
</dbReference>
<evidence type="ECO:0000256" key="1">
    <source>
        <dbReference type="ARBA" id="ARBA00004642"/>
    </source>
</evidence>
<evidence type="ECO:0000256" key="11">
    <source>
        <dbReference type="ARBA" id="ARBA00023306"/>
    </source>
</evidence>
<evidence type="ECO:0000256" key="9">
    <source>
        <dbReference type="ARBA" id="ARBA00023163"/>
    </source>
</evidence>
<evidence type="ECO:0000259" key="13">
    <source>
        <dbReference type="PROSITE" id="PS50950"/>
    </source>
</evidence>
<feature type="domain" description="THAP-type" evidence="13">
    <location>
        <begin position="1"/>
        <end position="79"/>
    </location>
</feature>
<evidence type="ECO:0000256" key="10">
    <source>
        <dbReference type="ARBA" id="ARBA00023242"/>
    </source>
</evidence>
<dbReference type="Pfam" id="PF05485">
    <property type="entry name" value="THAP"/>
    <property type="match status" value="1"/>
</dbReference>
<dbReference type="PANTHER" id="PTHR46600">
    <property type="entry name" value="THAP DOMAIN-CONTAINING"/>
    <property type="match status" value="1"/>
</dbReference>
<evidence type="ECO:0000256" key="8">
    <source>
        <dbReference type="ARBA" id="ARBA00023125"/>
    </source>
</evidence>
<dbReference type="SUPFAM" id="SSF57716">
    <property type="entry name" value="Glucocorticoid receptor-like (DNA-binding domain)"/>
    <property type="match status" value="1"/>
</dbReference>
<sequence length="299" mass="34272">MVRQCCICKAESSIHVDISLHRLPKDEATKQQWFLNIGREVKNCSAVCSQHFNDDDFEYKIYGDNVRRYLKATAVPCLSHTEIDSENVGSLKIEHTMSCHGKSVVLPLPNSEIIWPSMLIKSEDLSDAEEFNQEGDQNSECSTFLNPGISADESHSDQNFTKLINAENLMDIDNNHNSEETANTETRQKYTASIGATIKRTLDESHATVGRKRIFNARYVGDLQRKDFTSDISWNIFKNYMENTRRKQKMLTQKVRRFKLKIENLQTLLEHVKEIGHLSNEGCNALDFSTSPMLQYKVN</sequence>
<keyword evidence="14" id="KW-1185">Reference proteome</keyword>
<dbReference type="SMART" id="SM00692">
    <property type="entry name" value="DM3"/>
    <property type="match status" value="1"/>
</dbReference>
<comment type="similarity">
    <text evidence="2">Belongs to the THAP1 family.</text>
</comment>
<keyword evidence="5" id="KW-0862">Zinc</keyword>
<evidence type="ECO:0000256" key="12">
    <source>
        <dbReference type="PROSITE-ProRule" id="PRU00309"/>
    </source>
</evidence>
<keyword evidence="4 12" id="KW-0863">Zinc-finger</keyword>
<reference evidence="15" key="1">
    <citation type="submission" date="2025-08" db="UniProtKB">
        <authorList>
            <consortium name="RefSeq"/>
        </authorList>
    </citation>
    <scope>IDENTIFICATION</scope>
    <source>
        <tissue evidence="15">Thorax and Abdomen</tissue>
    </source>
</reference>
<proteinExistence type="inferred from homology"/>
<dbReference type="Gene3D" id="6.20.210.20">
    <property type="entry name" value="THAP domain"/>
    <property type="match status" value="1"/>
</dbReference>
<dbReference type="InterPro" id="IPR026516">
    <property type="entry name" value="THAP1/10"/>
</dbReference>
<dbReference type="GeneID" id="107222906"/>
<evidence type="ECO:0000256" key="6">
    <source>
        <dbReference type="ARBA" id="ARBA00023015"/>
    </source>
</evidence>
<evidence type="ECO:0000256" key="7">
    <source>
        <dbReference type="ARBA" id="ARBA00023054"/>
    </source>
</evidence>
<dbReference type="InterPro" id="IPR006612">
    <property type="entry name" value="THAP_Znf"/>
</dbReference>
<dbReference type="GO" id="GO:0005654">
    <property type="term" value="C:nucleoplasm"/>
    <property type="evidence" value="ECO:0007669"/>
    <property type="project" value="UniProtKB-SubCell"/>
</dbReference>
<dbReference type="PROSITE" id="PS50950">
    <property type="entry name" value="ZF_THAP"/>
    <property type="match status" value="1"/>
</dbReference>